<feature type="domain" description="NADP-dependent oxidoreductase" evidence="2">
    <location>
        <begin position="13"/>
        <end position="306"/>
    </location>
</feature>
<dbReference type="EMBL" id="CP015217">
    <property type="protein sequence ID" value="AOP35485.1"/>
    <property type="molecule type" value="Genomic_DNA"/>
</dbReference>
<dbReference type="InterPro" id="IPR020471">
    <property type="entry name" value="AKR"/>
</dbReference>
<organism evidence="3 4">
    <name type="scientific">Leptospira tipperaryensis</name>
    <dbReference type="NCBI Taxonomy" id="2564040"/>
    <lineage>
        <taxon>Bacteria</taxon>
        <taxon>Pseudomonadati</taxon>
        <taxon>Spirochaetota</taxon>
        <taxon>Spirochaetia</taxon>
        <taxon>Leptospirales</taxon>
        <taxon>Leptospiraceae</taxon>
        <taxon>Leptospira</taxon>
    </lineage>
</organism>
<keyword evidence="1" id="KW-0560">Oxidoreductase</keyword>
<dbReference type="OrthoDB" id="9804790at2"/>
<accession>A0A1D7V0Z0</accession>
<dbReference type="SUPFAM" id="SSF51430">
    <property type="entry name" value="NAD(P)-linked oxidoreductase"/>
    <property type="match status" value="1"/>
</dbReference>
<dbReference type="Proteomes" id="UP000094197">
    <property type="component" value="Chromosome 1"/>
</dbReference>
<protein>
    <submittedName>
        <fullName evidence="3">Aldo/keto reductase</fullName>
    </submittedName>
</protein>
<dbReference type="GO" id="GO:0005737">
    <property type="term" value="C:cytoplasm"/>
    <property type="evidence" value="ECO:0007669"/>
    <property type="project" value="TreeGrafter"/>
</dbReference>
<name>A0A1D7V0Z0_9LEPT</name>
<reference evidence="3 4" key="1">
    <citation type="submission" date="2016-04" db="EMBL/GenBank/DDBJ databases">
        <title>Complete genome seqeunce of Leptospira alstonii serovar Room22.</title>
        <authorList>
            <person name="Nally J.E."/>
            <person name="Bayles D.O."/>
            <person name="Hurley D."/>
            <person name="Fanning S."/>
            <person name="McMahon B.J."/>
            <person name="Arent Z."/>
        </authorList>
    </citation>
    <scope>NUCLEOTIDE SEQUENCE [LARGE SCALE GENOMIC DNA]</scope>
    <source>
        <strain evidence="3 4">GWTS #1</strain>
    </source>
</reference>
<dbReference type="PANTHER" id="PTHR43625:SF40">
    <property type="entry name" value="ALDO-KETO REDUCTASE YAKC [NADP(+)]"/>
    <property type="match status" value="1"/>
</dbReference>
<dbReference type="InterPro" id="IPR023210">
    <property type="entry name" value="NADP_OxRdtase_dom"/>
</dbReference>
<dbReference type="RefSeq" id="WP_069608688.1">
    <property type="nucleotide sequence ID" value="NZ_CP015217.1"/>
</dbReference>
<keyword evidence="4" id="KW-1185">Reference proteome</keyword>
<dbReference type="PANTHER" id="PTHR43625">
    <property type="entry name" value="AFLATOXIN B1 ALDEHYDE REDUCTASE"/>
    <property type="match status" value="1"/>
</dbReference>
<evidence type="ECO:0000256" key="1">
    <source>
        <dbReference type="ARBA" id="ARBA00023002"/>
    </source>
</evidence>
<evidence type="ECO:0000259" key="2">
    <source>
        <dbReference type="Pfam" id="PF00248"/>
    </source>
</evidence>
<dbReference type="CDD" id="cd19076">
    <property type="entry name" value="AKR_AKR13A_13D"/>
    <property type="match status" value="1"/>
</dbReference>
<sequence length="326" mass="36391">MTSLGTQGLKTSRIGLGCMGMSEFYGTRDDSESLKTLGRAHDLGITFWDTADMYGPYLNEELLSLALKGIRSEITLATKFGIVRDPSDPTVRGYNGTPKYVQSSCEASLKRLKVETIDLYYMHRMDPNTPIEETVGAMSRLVEQGKIRYVGLSEVNSDILRRANAVHPISALQNEYSLWSREPEDDILGTCKELGIGFVAYSPLGRGFLTGQIKKYEDFDADDYRRMSPRFQGENFTKNLELVRKIEALAKLKECKPSQLALAWVIAQGDGIVPIPGTKRIPYLEENFGALKVTLTKEDLIEIDSIAPKGIAKGARYPEWKKNTVS</sequence>
<evidence type="ECO:0000313" key="4">
    <source>
        <dbReference type="Proteomes" id="UP000094197"/>
    </source>
</evidence>
<proteinExistence type="predicted"/>
<gene>
    <name evidence="3" type="ORF">A0128_17560</name>
</gene>
<dbReference type="InterPro" id="IPR036812">
    <property type="entry name" value="NAD(P)_OxRdtase_dom_sf"/>
</dbReference>
<dbReference type="Gene3D" id="3.20.20.100">
    <property type="entry name" value="NADP-dependent oxidoreductase domain"/>
    <property type="match status" value="1"/>
</dbReference>
<dbReference type="KEGG" id="laj:A0128_17560"/>
<dbReference type="PRINTS" id="PR00069">
    <property type="entry name" value="ALDKETRDTASE"/>
</dbReference>
<dbReference type="Pfam" id="PF00248">
    <property type="entry name" value="Aldo_ket_red"/>
    <property type="match status" value="1"/>
</dbReference>
<dbReference type="InterPro" id="IPR050791">
    <property type="entry name" value="Aldo-Keto_reductase"/>
</dbReference>
<dbReference type="GO" id="GO:0016491">
    <property type="term" value="F:oxidoreductase activity"/>
    <property type="evidence" value="ECO:0007669"/>
    <property type="project" value="UniProtKB-KW"/>
</dbReference>
<dbReference type="AlphaFoldDB" id="A0A1D7V0Z0"/>
<evidence type="ECO:0000313" key="3">
    <source>
        <dbReference type="EMBL" id="AOP35485.1"/>
    </source>
</evidence>